<evidence type="ECO:0000256" key="7">
    <source>
        <dbReference type="ARBA" id="ARBA00022737"/>
    </source>
</evidence>
<keyword evidence="4" id="KW-1003">Cell membrane</keyword>
<evidence type="ECO:0000256" key="11">
    <source>
        <dbReference type="ARBA" id="ARBA00023180"/>
    </source>
</evidence>
<dbReference type="PANTHER" id="PTHR27004:SF203">
    <property type="entry name" value="LEUCINE-RICH REPEAT-CONTAINING N-TERMINAL PLANT-TYPE DOMAIN-CONTAINING PROTEIN"/>
    <property type="match status" value="1"/>
</dbReference>
<reference evidence="15" key="2">
    <citation type="submission" date="2018-05" db="EMBL/GenBank/DDBJ databases">
        <title>OgluRS3 (Oryza glumaepatula Reference Sequence Version 3).</title>
        <authorList>
            <person name="Zhang J."/>
            <person name="Kudrna D."/>
            <person name="Lee S."/>
            <person name="Talag J."/>
            <person name="Welchert J."/>
            <person name="Wing R.A."/>
        </authorList>
    </citation>
    <scope>NUCLEOTIDE SEQUENCE [LARGE SCALE GENOMIC DNA]</scope>
</reference>
<dbReference type="Proteomes" id="UP000026961">
    <property type="component" value="Chromosome 2"/>
</dbReference>
<evidence type="ECO:0000256" key="1">
    <source>
        <dbReference type="ARBA" id="ARBA00004236"/>
    </source>
</evidence>
<dbReference type="PANTHER" id="PTHR27004">
    <property type="entry name" value="RECEPTOR-LIKE PROTEIN 12 ISOFORM X1"/>
    <property type="match status" value="1"/>
</dbReference>
<evidence type="ECO:0000256" key="3">
    <source>
        <dbReference type="ARBA" id="ARBA00009592"/>
    </source>
</evidence>
<evidence type="ECO:0000256" key="9">
    <source>
        <dbReference type="ARBA" id="ARBA00023136"/>
    </source>
</evidence>
<comment type="similarity">
    <text evidence="3">Belongs to the RLP family.</text>
</comment>
<evidence type="ECO:0000256" key="12">
    <source>
        <dbReference type="ARBA" id="ARBA00037847"/>
    </source>
</evidence>
<keyword evidence="11" id="KW-0325">Glycoprotein</keyword>
<evidence type="ECO:0000313" key="16">
    <source>
        <dbReference type="Proteomes" id="UP000026961"/>
    </source>
</evidence>
<name>A0A0D9YMJ5_9ORYZ</name>
<evidence type="ECO:0008006" key="17">
    <source>
        <dbReference type="Google" id="ProtNLM"/>
    </source>
</evidence>
<dbReference type="SUPFAM" id="SSF52058">
    <property type="entry name" value="L domain-like"/>
    <property type="match status" value="1"/>
</dbReference>
<dbReference type="EnsemblPlants" id="OGLUM02G04260.1">
    <property type="protein sequence ID" value="OGLUM02G04260.1"/>
    <property type="gene ID" value="OGLUM02G04260"/>
</dbReference>
<dbReference type="Gene3D" id="3.80.10.10">
    <property type="entry name" value="Ribonuclease Inhibitor"/>
    <property type="match status" value="2"/>
</dbReference>
<comment type="subcellular location">
    <subcellularLocation>
        <location evidence="1">Cell membrane</location>
    </subcellularLocation>
    <subcellularLocation>
        <location evidence="12">Endomembrane system</location>
        <topology evidence="12">Single-pass membrane protein</topology>
    </subcellularLocation>
    <subcellularLocation>
        <location evidence="2">Membrane</location>
        <topology evidence="2">Single-pass type I membrane protein</topology>
    </subcellularLocation>
</comment>
<sequence length="289" mass="31649">MSNNDLEGPIPTGGQMSTFSSSSFDGNPKLCGSMLASNCGTVKAATISEDQECGRKVISAIAFDDVPVDNKTSVSFGGLVPVWINKLNLLICLDISNISFTGEILMTLIKMPMLKPEKTVDDIDAKGLNITNIYVLKVFCHFRFLYKTLRINAFDLFSKKDLPALKDWKYEYRILRAELHFLSAFNVSNNDLEGPIPTGGQFDTFDNSSFIGNPKLCGDSSFIGNPKLCGPMLSNNRCSSAKTVPAPASTLSTDEFSDKVIFGITVGLFFALGVLLDQMVLSKLRFLQF</sequence>
<evidence type="ECO:0000256" key="6">
    <source>
        <dbReference type="ARBA" id="ARBA00022692"/>
    </source>
</evidence>
<dbReference type="AlphaFoldDB" id="A0A0D9YMJ5"/>
<evidence type="ECO:0000256" key="14">
    <source>
        <dbReference type="SAM" id="Phobius"/>
    </source>
</evidence>
<reference evidence="15" key="1">
    <citation type="submission" date="2015-04" db="UniProtKB">
        <authorList>
            <consortium name="EnsemblPlants"/>
        </authorList>
    </citation>
    <scope>IDENTIFICATION</scope>
</reference>
<dbReference type="InterPro" id="IPR032675">
    <property type="entry name" value="LRR_dom_sf"/>
</dbReference>
<evidence type="ECO:0000256" key="4">
    <source>
        <dbReference type="ARBA" id="ARBA00022475"/>
    </source>
</evidence>
<feature type="transmembrane region" description="Helical" evidence="14">
    <location>
        <begin position="260"/>
        <end position="281"/>
    </location>
</feature>
<dbReference type="Gramene" id="OGLUM02G04260.1">
    <property type="protein sequence ID" value="OGLUM02G04260.1"/>
    <property type="gene ID" value="OGLUM02G04260"/>
</dbReference>
<evidence type="ECO:0000256" key="5">
    <source>
        <dbReference type="ARBA" id="ARBA00022614"/>
    </source>
</evidence>
<dbReference type="STRING" id="40148.A0A0D9YMJ5"/>
<keyword evidence="5" id="KW-0433">Leucine-rich repeat</keyword>
<accession>A0A0D9YMJ5</accession>
<organism evidence="15">
    <name type="scientific">Oryza glumipatula</name>
    <dbReference type="NCBI Taxonomy" id="40148"/>
    <lineage>
        <taxon>Eukaryota</taxon>
        <taxon>Viridiplantae</taxon>
        <taxon>Streptophyta</taxon>
        <taxon>Embryophyta</taxon>
        <taxon>Tracheophyta</taxon>
        <taxon>Spermatophyta</taxon>
        <taxon>Magnoliopsida</taxon>
        <taxon>Liliopsida</taxon>
        <taxon>Poales</taxon>
        <taxon>Poaceae</taxon>
        <taxon>BOP clade</taxon>
        <taxon>Oryzoideae</taxon>
        <taxon>Oryzeae</taxon>
        <taxon>Oryzinae</taxon>
        <taxon>Oryza</taxon>
    </lineage>
</organism>
<evidence type="ECO:0000313" key="15">
    <source>
        <dbReference type="EnsemblPlants" id="OGLUM02G04260.1"/>
    </source>
</evidence>
<keyword evidence="7" id="KW-0677">Repeat</keyword>
<keyword evidence="6 14" id="KW-0812">Transmembrane</keyword>
<protein>
    <recommendedName>
        <fullName evidence="17">Leucine-rich repeat-containing N-terminal plant-type domain-containing protein</fullName>
    </recommendedName>
</protein>
<evidence type="ECO:0000256" key="10">
    <source>
        <dbReference type="ARBA" id="ARBA00023170"/>
    </source>
</evidence>
<evidence type="ECO:0000256" key="2">
    <source>
        <dbReference type="ARBA" id="ARBA00004479"/>
    </source>
</evidence>
<keyword evidence="10" id="KW-0675">Receptor</keyword>
<dbReference type="GO" id="GO:0005886">
    <property type="term" value="C:plasma membrane"/>
    <property type="evidence" value="ECO:0007669"/>
    <property type="project" value="UniProtKB-SubCell"/>
</dbReference>
<keyword evidence="8 14" id="KW-1133">Transmembrane helix</keyword>
<dbReference type="eggNOG" id="KOG0619">
    <property type="taxonomic scope" value="Eukaryota"/>
</dbReference>
<keyword evidence="16" id="KW-1185">Reference proteome</keyword>
<evidence type="ECO:0000256" key="8">
    <source>
        <dbReference type="ARBA" id="ARBA00022989"/>
    </source>
</evidence>
<proteinExistence type="inferred from homology"/>
<keyword evidence="9 14" id="KW-0472">Membrane</keyword>
<evidence type="ECO:0000256" key="13">
    <source>
        <dbReference type="SAM" id="MobiDB-lite"/>
    </source>
</evidence>
<feature type="region of interest" description="Disordered" evidence="13">
    <location>
        <begin position="1"/>
        <end position="21"/>
    </location>
</feature>
<dbReference type="HOGENOM" id="CLU_964357_0_0_1"/>